<dbReference type="Proteomes" id="UP000027473">
    <property type="component" value="Unassembled WGS sequence"/>
</dbReference>
<comment type="caution">
    <text evidence="1">The sequence shown here is derived from an EMBL/GenBank/DDBJ whole genome shotgun (WGS) entry which is preliminary data.</text>
</comment>
<sequence length="31" mass="3797">MEALGNFPAVFFLLKSRNFLKQGWFFFFYMV</sequence>
<accession>A0AB73BUF0</accession>
<reference evidence="1 2" key="1">
    <citation type="submission" date="2014-01" db="EMBL/GenBank/DDBJ databases">
        <title>Comparative genomics of Fusobacterium necrophorum wild isolates.</title>
        <authorList>
            <person name="Kittichotirat W."/>
            <person name="Bumgarner R.E."/>
            <person name="Lawrence P."/>
        </authorList>
    </citation>
    <scope>NUCLEOTIDE SEQUENCE [LARGE SCALE GENOMIC DNA]</scope>
    <source>
        <strain evidence="1 2">BL</strain>
    </source>
</reference>
<gene>
    <name evidence="1" type="ORF">FUSO3_11615</name>
</gene>
<protein>
    <submittedName>
        <fullName evidence="1">Uncharacterized protein</fullName>
    </submittedName>
</protein>
<proteinExistence type="predicted"/>
<dbReference type="EMBL" id="JAAC01000216">
    <property type="protein sequence ID" value="KDE60914.1"/>
    <property type="molecule type" value="Genomic_DNA"/>
</dbReference>
<name>A0AB73BUF0_9FUSO</name>
<evidence type="ECO:0000313" key="2">
    <source>
        <dbReference type="Proteomes" id="UP000027473"/>
    </source>
</evidence>
<evidence type="ECO:0000313" key="1">
    <source>
        <dbReference type="EMBL" id="KDE60914.1"/>
    </source>
</evidence>
<dbReference type="AlphaFoldDB" id="A0AB73BUF0"/>
<organism evidence="1 2">
    <name type="scientific">Fusobacterium necrophorum BL</name>
    <dbReference type="NCBI Taxonomy" id="1441732"/>
    <lineage>
        <taxon>Bacteria</taxon>
        <taxon>Fusobacteriati</taxon>
        <taxon>Fusobacteriota</taxon>
        <taxon>Fusobacteriia</taxon>
        <taxon>Fusobacteriales</taxon>
        <taxon>Fusobacteriaceae</taxon>
        <taxon>Fusobacterium</taxon>
    </lineage>
</organism>